<proteinExistence type="predicted"/>
<name>A0A6N4V070_9MYCO</name>
<dbReference type="RefSeq" id="WP_163670436.1">
    <property type="nucleotide sequence ID" value="NZ_AP022566.1"/>
</dbReference>
<keyword evidence="1" id="KW-0614">Plasmid</keyword>
<dbReference type="AlphaFoldDB" id="A0A6N4V070"/>
<dbReference type="EMBL" id="AP022566">
    <property type="protein sequence ID" value="BBX30570.1"/>
    <property type="molecule type" value="Genomic_DNA"/>
</dbReference>
<keyword evidence="2" id="KW-1185">Reference proteome</keyword>
<evidence type="ECO:0000313" key="1">
    <source>
        <dbReference type="EMBL" id="BBX30570.1"/>
    </source>
</evidence>
<reference evidence="1 2" key="1">
    <citation type="journal article" date="2019" name="Emerg. Microbes Infect.">
        <title>Comprehensive subspecies identification of 175 nontuberculous mycobacteria species based on 7547 genomic profiles.</title>
        <authorList>
            <person name="Matsumoto Y."/>
            <person name="Kinjo T."/>
            <person name="Motooka D."/>
            <person name="Nabeya D."/>
            <person name="Jung N."/>
            <person name="Uechi K."/>
            <person name="Horii T."/>
            <person name="Iida T."/>
            <person name="Fujita J."/>
            <person name="Nakamura S."/>
        </authorList>
    </citation>
    <scope>NUCLEOTIDE SEQUENCE [LARGE SCALE GENOMIC DNA]</scope>
    <source>
        <strain evidence="1 2">JCM 12272</strain>
        <plasmid evidence="1">pJCM12272</plasmid>
    </source>
</reference>
<gene>
    <name evidence="1" type="ORF">MALV_56950</name>
</gene>
<accession>A0A6N4V070</accession>
<dbReference type="KEGG" id="malv:MALV_56950"/>
<sequence length="50" mass="5390">MSTIPEGLKDILIEAIEEELELGGDAGSVVACVENTLAEERYDIRPSDPT</sequence>
<protein>
    <submittedName>
        <fullName evidence="1">Uncharacterized protein</fullName>
    </submittedName>
</protein>
<organism evidence="1 2">
    <name type="scientific">Mycolicibacterium alvei</name>
    <dbReference type="NCBI Taxonomy" id="67081"/>
    <lineage>
        <taxon>Bacteria</taxon>
        <taxon>Bacillati</taxon>
        <taxon>Actinomycetota</taxon>
        <taxon>Actinomycetes</taxon>
        <taxon>Mycobacteriales</taxon>
        <taxon>Mycobacteriaceae</taxon>
        <taxon>Mycolicibacterium</taxon>
    </lineage>
</organism>
<geneLocation type="plasmid" evidence="1 2">
    <name>pJCM12272</name>
</geneLocation>
<dbReference type="Proteomes" id="UP000466906">
    <property type="component" value="Plasmid pJCM12272"/>
</dbReference>
<evidence type="ECO:0000313" key="2">
    <source>
        <dbReference type="Proteomes" id="UP000466906"/>
    </source>
</evidence>